<name>A0A9K3L6H1_9STRA</name>
<feature type="domain" description="F5/8 type C" evidence="3">
    <location>
        <begin position="243"/>
        <end position="259"/>
    </location>
</feature>
<feature type="compositionally biased region" description="Acidic residues" evidence="1">
    <location>
        <begin position="668"/>
        <end position="681"/>
    </location>
</feature>
<dbReference type="OrthoDB" id="42708at2759"/>
<feature type="region of interest" description="Disordered" evidence="1">
    <location>
        <begin position="883"/>
        <end position="948"/>
    </location>
</feature>
<sequence>MFKSRQPASGSRGNGSYDPPNSPHRQQYPYEDDGSRSSPSKKKKKKKKKKKHKHEGYEGEYYPDPEKKRKSVTKMRMRLWGRSKKKGASTDAEDVVVEYYDPTQSNAGAIVFEGNIPSASYRTKAGFNSGTSIDGSFQLDNVLPVGSSHVMGNNTLQKYETGGPPTVSRKIDVADADELNKRFRVKPFHSFPSPTYMNETELYQCMMAPSTHFEFLTSYLNPSTKGTRRAKVPDAVRQYFGTPREDGRIGSLRVEILGCVGLDRLKPDVAVYAVCGDCAFASDVIGGYRSPMWPNSAKRAAVFPLHHAYARLFLGIFDINARKTNEPDFFCGRVAIDIPQLRPNTEYDVTFPLRVSAFIYDRRPRGVVRVRFSLHWFSERAAILSYLKRPRNPLAFSKQAKKQPTIPCGDPKTFRNVAVTVHGQDFPGKYTRPAFRATMREFNLSQQNIRFLLKVLILDCILYENPIMSLYLFITNMYCVYQNSVRLVPPFFVGWLIYLFIENHNYFNGGMNGHLGYQPLTVKEVFYALIRNGKGGKQDFHPILVKKRARRSVVGEDGKLIDIELQNHREFPFSERFEYPKFAAADAIAASPSTNKKKKGDKGATSNSTDLRTARRLSIYVTPVDDKGQTKASADESDDSESEENDSENEGEGMMDEDDEDGYGKMDDSDDEDDSDDDDEDGSKRKKAKKKARLFEAGQASKTRRIRVGPPQNSDKSGRKLPPQAHLSKVELMLHRASKNISVEHVHFPPPHVQSQLGKDVNAKGPAGDVLTAKEKQHFDEFDRLLGYRTKNPNPIVRITSSFLGPLMRIIRIVIYAVRISFNVCSWRDPYLTFWVFAFLCILAFVLLIFPWRTFFFLSTLVLLGPQNIAVRKYLERRAREREQEEKEEKEKEDLKAQLASGGQDGQSQLIQQTAMKEEMEKEKNEKAKKKRGLFGRNRKKEEEDEMREAELKEAELYQSPRPAFYAHTKPTRKNQIPRDVAVPYFRFRKDRFFDWPPDPTVSRATPIVATLQSSAVEDEDDDPRHFSSQLPKVQSAGFGNQYPIGQNPSMHERDLPTSLRNRGNRGGDTRGRNMSEDDYSRNRESCVILWETGGYVFEGGNTNDQQHRTIVLNPGRNAFPFSFDIPKSPTLPPQDFLNRSHCGRNCKYYQFQHILRAGCPPLTKDIQSFPRLLPSGTT</sequence>
<gene>
    <name evidence="4" type="ORF">IV203_001103</name>
</gene>
<feature type="transmembrane region" description="Helical" evidence="2">
    <location>
        <begin position="799"/>
        <end position="818"/>
    </location>
</feature>
<dbReference type="PROSITE" id="PS01286">
    <property type="entry name" value="FA58C_2"/>
    <property type="match status" value="1"/>
</dbReference>
<feature type="compositionally biased region" description="Polar residues" evidence="1">
    <location>
        <begin position="1"/>
        <end position="11"/>
    </location>
</feature>
<reference evidence="4" key="1">
    <citation type="journal article" date="2021" name="Sci. Rep.">
        <title>Diploid genomic architecture of Nitzschia inconspicua, an elite biomass production diatom.</title>
        <authorList>
            <person name="Oliver A."/>
            <person name="Podell S."/>
            <person name="Pinowska A."/>
            <person name="Traller J.C."/>
            <person name="Smith S.R."/>
            <person name="McClure R."/>
            <person name="Beliaev A."/>
            <person name="Bohutskyi P."/>
            <person name="Hill E.A."/>
            <person name="Rabines A."/>
            <person name="Zheng H."/>
            <person name="Allen L.Z."/>
            <person name="Kuo A."/>
            <person name="Grigoriev I.V."/>
            <person name="Allen A.E."/>
            <person name="Hazlebeck D."/>
            <person name="Allen E.E."/>
        </authorList>
    </citation>
    <scope>NUCLEOTIDE SEQUENCE</scope>
    <source>
        <strain evidence="4">Hildebrandi</strain>
    </source>
</reference>
<feature type="region of interest" description="Disordered" evidence="1">
    <location>
        <begin position="590"/>
        <end position="722"/>
    </location>
</feature>
<feature type="compositionally biased region" description="Basic and acidic residues" evidence="1">
    <location>
        <begin position="1066"/>
        <end position="1079"/>
    </location>
</feature>
<keyword evidence="2" id="KW-0812">Transmembrane</keyword>
<evidence type="ECO:0000313" key="4">
    <source>
        <dbReference type="EMBL" id="KAG7356417.1"/>
    </source>
</evidence>
<dbReference type="AlphaFoldDB" id="A0A9K3L6H1"/>
<feature type="compositionally biased region" description="Acidic residues" evidence="1">
    <location>
        <begin position="635"/>
        <end position="661"/>
    </location>
</feature>
<evidence type="ECO:0000256" key="1">
    <source>
        <dbReference type="SAM" id="MobiDB-lite"/>
    </source>
</evidence>
<evidence type="ECO:0000313" key="5">
    <source>
        <dbReference type="Proteomes" id="UP000693970"/>
    </source>
</evidence>
<keyword evidence="2" id="KW-1133">Transmembrane helix</keyword>
<keyword evidence="2" id="KW-0472">Membrane</keyword>
<feature type="compositionally biased region" description="Basic and acidic residues" evidence="1">
    <location>
        <begin position="916"/>
        <end position="926"/>
    </location>
</feature>
<evidence type="ECO:0000256" key="2">
    <source>
        <dbReference type="SAM" id="Phobius"/>
    </source>
</evidence>
<accession>A0A9K3L6H1</accession>
<dbReference type="Proteomes" id="UP000693970">
    <property type="component" value="Unassembled WGS sequence"/>
</dbReference>
<feature type="region of interest" description="Disordered" evidence="1">
    <location>
        <begin position="1"/>
        <end position="71"/>
    </location>
</feature>
<reference evidence="4" key="2">
    <citation type="submission" date="2021-04" db="EMBL/GenBank/DDBJ databases">
        <authorList>
            <person name="Podell S."/>
        </authorList>
    </citation>
    <scope>NUCLEOTIDE SEQUENCE</scope>
    <source>
        <strain evidence="4">Hildebrandi</strain>
    </source>
</reference>
<dbReference type="EMBL" id="JAGRRH010000015">
    <property type="protein sequence ID" value="KAG7356417.1"/>
    <property type="molecule type" value="Genomic_DNA"/>
</dbReference>
<feature type="transmembrane region" description="Helical" evidence="2">
    <location>
        <begin position="830"/>
        <end position="850"/>
    </location>
</feature>
<organism evidence="4 5">
    <name type="scientific">Nitzschia inconspicua</name>
    <dbReference type="NCBI Taxonomy" id="303405"/>
    <lineage>
        <taxon>Eukaryota</taxon>
        <taxon>Sar</taxon>
        <taxon>Stramenopiles</taxon>
        <taxon>Ochrophyta</taxon>
        <taxon>Bacillariophyta</taxon>
        <taxon>Bacillariophyceae</taxon>
        <taxon>Bacillariophycidae</taxon>
        <taxon>Bacillariales</taxon>
        <taxon>Bacillariaceae</taxon>
        <taxon>Nitzschia</taxon>
    </lineage>
</organism>
<comment type="caution">
    <text evidence="4">The sequence shown here is derived from an EMBL/GenBank/DDBJ whole genome shotgun (WGS) entry which is preliminary data.</text>
</comment>
<feature type="compositionally biased region" description="Basic and acidic residues" evidence="1">
    <location>
        <begin position="883"/>
        <end position="896"/>
    </location>
</feature>
<protein>
    <recommendedName>
        <fullName evidence="3">F5/8 type C domain-containing protein</fullName>
    </recommendedName>
</protein>
<dbReference type="InterPro" id="IPR000421">
    <property type="entry name" value="FA58C"/>
</dbReference>
<feature type="region of interest" description="Disordered" evidence="1">
    <location>
        <begin position="1016"/>
        <end position="1079"/>
    </location>
</feature>
<feature type="compositionally biased region" description="Basic residues" evidence="1">
    <location>
        <begin position="927"/>
        <end position="939"/>
    </location>
</feature>
<keyword evidence="5" id="KW-1185">Reference proteome</keyword>
<feature type="compositionally biased region" description="Basic residues" evidence="1">
    <location>
        <begin position="39"/>
        <end position="54"/>
    </location>
</feature>
<evidence type="ECO:0000259" key="3">
    <source>
        <dbReference type="PROSITE" id="PS01286"/>
    </source>
</evidence>
<proteinExistence type="predicted"/>